<comment type="caution">
    <text evidence="5">The sequence shown here is derived from an EMBL/GenBank/DDBJ whole genome shotgun (WGS) entry which is preliminary data.</text>
</comment>
<dbReference type="PANTHER" id="PTHR30115:SF13">
    <property type="entry name" value="PII-LIKE PROTEIN GLNBI"/>
    <property type="match status" value="1"/>
</dbReference>
<dbReference type="Pfam" id="PF00543">
    <property type="entry name" value="P-II"/>
    <property type="match status" value="1"/>
</dbReference>
<protein>
    <submittedName>
        <fullName evidence="5">P-II family nitrogen regulator</fullName>
    </submittedName>
</protein>
<dbReference type="PRINTS" id="PR00340">
    <property type="entry name" value="PIIGLNB"/>
</dbReference>
<accession>A0ABS7DF68</accession>
<reference evidence="5 6" key="1">
    <citation type="submission" date="2021-03" db="EMBL/GenBank/DDBJ databases">
        <title>Succinivibrio sp. nov. isolated from feces of cow.</title>
        <authorList>
            <person name="Choi J.-Y."/>
        </authorList>
    </citation>
    <scope>NUCLEOTIDE SEQUENCE [LARGE SCALE GENOMIC DNA]</scope>
    <source>
        <strain evidence="5 6">AGMB01872</strain>
    </source>
</reference>
<keyword evidence="3" id="KW-0804">Transcription</keyword>
<dbReference type="Proteomes" id="UP000731465">
    <property type="component" value="Unassembled WGS sequence"/>
</dbReference>
<dbReference type="InterPro" id="IPR011322">
    <property type="entry name" value="N-reg_PII-like_a/b"/>
</dbReference>
<organism evidence="5 6">
    <name type="scientific">Succinivibrio faecicola</name>
    <dbReference type="NCBI Taxonomy" id="2820300"/>
    <lineage>
        <taxon>Bacteria</taxon>
        <taxon>Pseudomonadati</taxon>
        <taxon>Pseudomonadota</taxon>
        <taxon>Gammaproteobacteria</taxon>
        <taxon>Aeromonadales</taxon>
        <taxon>Succinivibrionaceae</taxon>
        <taxon>Succinivibrio</taxon>
    </lineage>
</organism>
<dbReference type="SMART" id="SM00938">
    <property type="entry name" value="P-II"/>
    <property type="match status" value="1"/>
</dbReference>
<comment type="function">
    <text evidence="1">Could be involved in the regulation of nitrogen fixation.</text>
</comment>
<name>A0ABS7DF68_9GAMM</name>
<dbReference type="InterPro" id="IPR002187">
    <property type="entry name" value="N-reg_PII"/>
</dbReference>
<dbReference type="RefSeq" id="WP_219937171.1">
    <property type="nucleotide sequence ID" value="NZ_JAGFNY010000007.1"/>
</dbReference>
<dbReference type="InterPro" id="IPR015867">
    <property type="entry name" value="N-reg_PII/ATP_PRibTrfase_C"/>
</dbReference>
<evidence type="ECO:0000256" key="2">
    <source>
        <dbReference type="ARBA" id="ARBA00023015"/>
    </source>
</evidence>
<dbReference type="EMBL" id="JAGFNY010000007">
    <property type="protein sequence ID" value="MBW7569952.1"/>
    <property type="molecule type" value="Genomic_DNA"/>
</dbReference>
<dbReference type="PANTHER" id="PTHR30115">
    <property type="entry name" value="NITROGEN REGULATORY PROTEIN P-II"/>
    <property type="match status" value="1"/>
</dbReference>
<gene>
    <name evidence="5" type="ORF">J5V48_03485</name>
</gene>
<evidence type="ECO:0000256" key="1">
    <source>
        <dbReference type="ARBA" id="ARBA00002440"/>
    </source>
</evidence>
<evidence type="ECO:0000313" key="5">
    <source>
        <dbReference type="EMBL" id="MBW7569952.1"/>
    </source>
</evidence>
<proteinExistence type="predicted"/>
<evidence type="ECO:0000256" key="4">
    <source>
        <dbReference type="ARBA" id="ARBA00023231"/>
    </source>
</evidence>
<keyword evidence="2" id="KW-0805">Transcription regulation</keyword>
<keyword evidence="4" id="KW-0535">Nitrogen fixation</keyword>
<evidence type="ECO:0000256" key="3">
    <source>
        <dbReference type="ARBA" id="ARBA00023163"/>
    </source>
</evidence>
<dbReference type="Gene3D" id="3.30.70.120">
    <property type="match status" value="1"/>
</dbReference>
<dbReference type="PROSITE" id="PS51343">
    <property type="entry name" value="PII_GLNB_DOM"/>
    <property type="match status" value="1"/>
</dbReference>
<dbReference type="SUPFAM" id="SSF54913">
    <property type="entry name" value="GlnB-like"/>
    <property type="match status" value="1"/>
</dbReference>
<keyword evidence="6" id="KW-1185">Reference proteome</keyword>
<sequence length="108" mass="11898">MLAITAFLRPEKVMDVQDALHAKGFYALSKVTVSGRGKEQGIKVGEVLYQEMTKCMLYIVVSEDEKDLVVRTIMQSGMTGDKGNPGDGKIFVSPVYESYTISTQSLDI</sequence>
<evidence type="ECO:0000313" key="6">
    <source>
        <dbReference type="Proteomes" id="UP000731465"/>
    </source>
</evidence>